<keyword evidence="2" id="KW-0456">Lyase</keyword>
<dbReference type="AlphaFoldDB" id="A0A840Y5W4"/>
<dbReference type="Pfam" id="PF02602">
    <property type="entry name" value="HEM4"/>
    <property type="match status" value="1"/>
</dbReference>
<dbReference type="GO" id="GO:0033014">
    <property type="term" value="P:tetrapyrrole biosynthetic process"/>
    <property type="evidence" value="ECO:0007669"/>
    <property type="project" value="InterPro"/>
</dbReference>
<evidence type="ECO:0000313" key="2">
    <source>
        <dbReference type="EMBL" id="MBB5689483.1"/>
    </source>
</evidence>
<accession>A0A840Y5W4</accession>
<dbReference type="EC" id="4.2.1.75" evidence="2"/>
<dbReference type="GO" id="GO:0004852">
    <property type="term" value="F:uroporphyrinogen-III synthase activity"/>
    <property type="evidence" value="ECO:0007669"/>
    <property type="project" value="UniProtKB-EC"/>
</dbReference>
<reference evidence="2 3" key="1">
    <citation type="submission" date="2020-08" db="EMBL/GenBank/DDBJ databases">
        <title>Genomic Encyclopedia of Type Strains, Phase IV (KMG-IV): sequencing the most valuable type-strain genomes for metagenomic binning, comparative biology and taxonomic classification.</title>
        <authorList>
            <person name="Goeker M."/>
        </authorList>
    </citation>
    <scope>NUCLEOTIDE SEQUENCE [LARGE SCALE GENOMIC DNA]</scope>
    <source>
        <strain evidence="2 3">DSM 25895</strain>
    </source>
</reference>
<dbReference type="EMBL" id="JACIJE010000003">
    <property type="protein sequence ID" value="MBB5689483.1"/>
    <property type="molecule type" value="Genomic_DNA"/>
</dbReference>
<name>A0A840Y5W4_9PROT</name>
<dbReference type="SUPFAM" id="SSF69618">
    <property type="entry name" value="HemD-like"/>
    <property type="match status" value="1"/>
</dbReference>
<feature type="domain" description="Tetrapyrrole biosynthesis uroporphyrinogen III synthase" evidence="1">
    <location>
        <begin position="28"/>
        <end position="233"/>
    </location>
</feature>
<dbReference type="InterPro" id="IPR003754">
    <property type="entry name" value="4pyrrol_synth_uPrphyn_synth"/>
</dbReference>
<proteinExistence type="predicted"/>
<organism evidence="2 3">
    <name type="scientific">Neoroseomonas alkaliterrae</name>
    <dbReference type="NCBI Taxonomy" id="1452450"/>
    <lineage>
        <taxon>Bacteria</taxon>
        <taxon>Pseudomonadati</taxon>
        <taxon>Pseudomonadota</taxon>
        <taxon>Alphaproteobacteria</taxon>
        <taxon>Acetobacterales</taxon>
        <taxon>Acetobacteraceae</taxon>
        <taxon>Neoroseomonas</taxon>
    </lineage>
</organism>
<sequence>MTARKGKGAGASRPRHVLVTRPEPGAAETAAAVAALGWRPVLAPALVLRGCAPPRLPRAQALLLPSRAAARALAPMGLPVLAVGEGTAAEARARGFADVRAAAGDAASLAAFAAGSLDPAAGPLLLAAGRGYGADLAAALRARGFRVLRRVVYRAVPAAALPPDAEAALRGGRVAAALFTSPRGVRTVLALMRRAGLEGAAPGIRALAISPRIAEALRALPWAGIAVTERPDPALLPALLGPAAD</sequence>
<dbReference type="Gene3D" id="3.40.50.10090">
    <property type="match status" value="2"/>
</dbReference>
<evidence type="ECO:0000259" key="1">
    <source>
        <dbReference type="Pfam" id="PF02602"/>
    </source>
</evidence>
<protein>
    <submittedName>
        <fullName evidence="2">Uroporphyrinogen-III synthase</fullName>
        <ecNumber evidence="2">4.2.1.75</ecNumber>
    </submittedName>
</protein>
<dbReference type="CDD" id="cd06578">
    <property type="entry name" value="HemD"/>
    <property type="match status" value="1"/>
</dbReference>
<dbReference type="InterPro" id="IPR036108">
    <property type="entry name" value="4pyrrol_syn_uPrphyn_synt_sf"/>
</dbReference>
<evidence type="ECO:0000313" key="3">
    <source>
        <dbReference type="Proteomes" id="UP000562254"/>
    </source>
</evidence>
<keyword evidence="3" id="KW-1185">Reference proteome</keyword>
<gene>
    <name evidence="2" type="ORF">FHS88_001608</name>
</gene>
<dbReference type="Proteomes" id="UP000562254">
    <property type="component" value="Unassembled WGS sequence"/>
</dbReference>
<comment type="caution">
    <text evidence="2">The sequence shown here is derived from an EMBL/GenBank/DDBJ whole genome shotgun (WGS) entry which is preliminary data.</text>
</comment>
<dbReference type="RefSeq" id="WP_184483312.1">
    <property type="nucleotide sequence ID" value="NZ_JACIJE010000003.1"/>
</dbReference>